<keyword evidence="2" id="KW-1185">Reference proteome</keyword>
<gene>
    <name evidence="1" type="ORF">PODLI_1B025847</name>
</gene>
<accession>A0AA35PSB9</accession>
<dbReference type="Proteomes" id="UP001178461">
    <property type="component" value="Chromosome 15"/>
</dbReference>
<sequence length="66" mass="7490">MCRCGNSRIPILDAPLKDEDVSIQCVFGILKTPFKCKHNLLDNSILNHLGYSCSLRQFSKCFKCII</sequence>
<dbReference type="EMBL" id="OX395141">
    <property type="protein sequence ID" value="CAI5795187.1"/>
    <property type="molecule type" value="Genomic_DNA"/>
</dbReference>
<dbReference type="AlphaFoldDB" id="A0AA35PSB9"/>
<name>A0AA35PSB9_9SAUR</name>
<reference evidence="1" key="1">
    <citation type="submission" date="2022-12" db="EMBL/GenBank/DDBJ databases">
        <authorList>
            <person name="Alioto T."/>
            <person name="Alioto T."/>
            <person name="Gomez Garrido J."/>
        </authorList>
    </citation>
    <scope>NUCLEOTIDE SEQUENCE</scope>
</reference>
<evidence type="ECO:0000313" key="2">
    <source>
        <dbReference type="Proteomes" id="UP001178461"/>
    </source>
</evidence>
<organism evidence="1 2">
    <name type="scientific">Podarcis lilfordi</name>
    <name type="common">Lilford's wall lizard</name>
    <dbReference type="NCBI Taxonomy" id="74358"/>
    <lineage>
        <taxon>Eukaryota</taxon>
        <taxon>Metazoa</taxon>
        <taxon>Chordata</taxon>
        <taxon>Craniata</taxon>
        <taxon>Vertebrata</taxon>
        <taxon>Euteleostomi</taxon>
        <taxon>Lepidosauria</taxon>
        <taxon>Squamata</taxon>
        <taxon>Bifurcata</taxon>
        <taxon>Unidentata</taxon>
        <taxon>Episquamata</taxon>
        <taxon>Laterata</taxon>
        <taxon>Lacertibaenia</taxon>
        <taxon>Lacertidae</taxon>
        <taxon>Podarcis</taxon>
    </lineage>
</organism>
<evidence type="ECO:0000313" key="1">
    <source>
        <dbReference type="EMBL" id="CAI5795187.1"/>
    </source>
</evidence>
<proteinExistence type="predicted"/>
<protein>
    <submittedName>
        <fullName evidence="1">Uncharacterized protein</fullName>
    </submittedName>
</protein>